<keyword evidence="2" id="KW-1185">Reference proteome</keyword>
<dbReference type="KEGG" id="gms:SOIL9_25730"/>
<protein>
    <submittedName>
        <fullName evidence="1">Uncharacterized protein</fullName>
    </submittedName>
</protein>
<accession>A0A6P2D1J3</accession>
<name>A0A6P2D1J3_9BACT</name>
<dbReference type="Proteomes" id="UP000464178">
    <property type="component" value="Chromosome"/>
</dbReference>
<reference evidence="1 2" key="1">
    <citation type="submission" date="2019-05" db="EMBL/GenBank/DDBJ databases">
        <authorList>
            <consortium name="Science for Life Laboratories"/>
        </authorList>
    </citation>
    <scope>NUCLEOTIDE SEQUENCE [LARGE SCALE GENOMIC DNA]</scope>
    <source>
        <strain evidence="1">Soil9</strain>
    </source>
</reference>
<dbReference type="AlphaFoldDB" id="A0A6P2D1J3"/>
<evidence type="ECO:0000313" key="2">
    <source>
        <dbReference type="Proteomes" id="UP000464178"/>
    </source>
</evidence>
<organism evidence="1 2">
    <name type="scientific">Gemmata massiliana</name>
    <dbReference type="NCBI Taxonomy" id="1210884"/>
    <lineage>
        <taxon>Bacteria</taxon>
        <taxon>Pseudomonadati</taxon>
        <taxon>Planctomycetota</taxon>
        <taxon>Planctomycetia</taxon>
        <taxon>Gemmatales</taxon>
        <taxon>Gemmataceae</taxon>
        <taxon>Gemmata</taxon>
    </lineage>
</organism>
<proteinExistence type="predicted"/>
<sequence>MRARLGRAPRDPPGGREEVVRAPERVAVVQVHHHERVPGAPGVRQGAAQDAQQVAGSKVVGLERESGPLLVGRLLFTGVDSAQGKPAAAQVCGGGPQFIELVIDRHVL</sequence>
<evidence type="ECO:0000313" key="1">
    <source>
        <dbReference type="EMBL" id="VTR95141.1"/>
    </source>
</evidence>
<gene>
    <name evidence="1" type="ORF">SOIL9_25730</name>
</gene>
<dbReference type="EMBL" id="LR593886">
    <property type="protein sequence ID" value="VTR95141.1"/>
    <property type="molecule type" value="Genomic_DNA"/>
</dbReference>